<dbReference type="InterPro" id="IPR036511">
    <property type="entry name" value="TGT-like_sf"/>
</dbReference>
<feature type="domain" description="tRNA-guanine(15) transglycosylase-like" evidence="7">
    <location>
        <begin position="40"/>
        <end position="430"/>
    </location>
</feature>
<dbReference type="InterPro" id="IPR004803">
    <property type="entry name" value="TGT"/>
</dbReference>
<dbReference type="Proteomes" id="UP000234545">
    <property type="component" value="Unassembled WGS sequence"/>
</dbReference>
<evidence type="ECO:0000256" key="1">
    <source>
        <dbReference type="ARBA" id="ARBA00022676"/>
    </source>
</evidence>
<evidence type="ECO:0000313" key="8">
    <source>
        <dbReference type="EMBL" id="PKY66238.1"/>
    </source>
</evidence>
<feature type="binding site" evidence="5">
    <location>
        <position position="200"/>
    </location>
    <ligand>
        <name>substrate</name>
    </ligand>
</feature>
<keyword evidence="5" id="KW-0862">Zinc</keyword>
<evidence type="ECO:0000256" key="3">
    <source>
        <dbReference type="ARBA" id="ARBA00022694"/>
    </source>
</evidence>
<dbReference type="NCBIfam" id="TIGR00430">
    <property type="entry name" value="Q_tRNA_tgt"/>
    <property type="match status" value="1"/>
</dbReference>
<dbReference type="PANTHER" id="PTHR46499">
    <property type="entry name" value="QUEUINE TRNA-RIBOSYLTRANSFERASE"/>
    <property type="match status" value="1"/>
</dbReference>
<evidence type="ECO:0000256" key="2">
    <source>
        <dbReference type="ARBA" id="ARBA00022679"/>
    </source>
</evidence>
<evidence type="ECO:0000313" key="9">
    <source>
        <dbReference type="Proteomes" id="UP000234545"/>
    </source>
</evidence>
<dbReference type="Pfam" id="PF01702">
    <property type="entry name" value="TGT"/>
    <property type="match status" value="1"/>
</dbReference>
<feature type="region of interest" description="Disordered" evidence="6">
    <location>
        <begin position="1"/>
        <end position="21"/>
    </location>
</feature>
<keyword evidence="1 5" id="KW-0328">Glycosyltransferase</keyword>
<feature type="binding site" evidence="5">
    <location>
        <position position="250"/>
    </location>
    <ligand>
        <name>substrate</name>
    </ligand>
</feature>
<gene>
    <name evidence="5" type="primary">tgt</name>
    <name evidence="8" type="ORF">CYJ25_05660</name>
</gene>
<keyword evidence="3 5" id="KW-0819">tRNA processing</keyword>
<accession>A0A2I1I523</accession>
<dbReference type="EMBL" id="PKKJ01000005">
    <property type="protein sequence ID" value="PKY66238.1"/>
    <property type="molecule type" value="Genomic_DNA"/>
</dbReference>
<feature type="binding site" evidence="5">
    <location>
        <position position="282"/>
    </location>
    <ligand>
        <name>substrate</name>
    </ligand>
</feature>
<dbReference type="PANTHER" id="PTHR46499:SF1">
    <property type="entry name" value="QUEUINE TRNA-RIBOSYLTRANSFERASE"/>
    <property type="match status" value="1"/>
</dbReference>
<feature type="binding site" evidence="5">
    <location>
        <position position="367"/>
    </location>
    <ligand>
        <name>Zn(2+)</name>
        <dbReference type="ChEBI" id="CHEBI:29105"/>
    </ligand>
</feature>
<dbReference type="GO" id="GO:0005829">
    <property type="term" value="C:cytosol"/>
    <property type="evidence" value="ECO:0007669"/>
    <property type="project" value="TreeGrafter"/>
</dbReference>
<dbReference type="SUPFAM" id="SSF51713">
    <property type="entry name" value="tRNA-guanine transglycosylase"/>
    <property type="match status" value="1"/>
</dbReference>
<protein>
    <recommendedName>
        <fullName evidence="5">Queuine tRNA-ribosyltransferase</fullName>
        <ecNumber evidence="5">2.4.2.29</ecNumber>
    </recommendedName>
    <alternativeName>
        <fullName evidence="5">Guanine insertion enzyme</fullName>
    </alternativeName>
    <alternativeName>
        <fullName evidence="5">tRNA-guanine transglycosylase</fullName>
    </alternativeName>
</protein>
<sequence>MSEQWLAAPPSNECPLGAQPGSLDRGFNVGSRLESGRGLGRTGILHTAHGDIRTPAFIPVGTKANVKALVPEMVADLGAQAVLANAYHLYLQPGSNLVDEAGGLGKFMNWPGPTYTDSGGFQVLSLGAGFKKVLSQEFSGAADPNDPKLHMQAVKASTAVVDDDGVVFSSHIDGTKHRFTAEVSMNIQHQLGSDIMFAFDELTSLLHPRSYQEMSLERTHEWARRCLREHARLTEVRADKPYQQLWGVIQGAQYEDLRRLAARTMNDMDEDGTRFDGFGIGGALEKENLGTIVSWVSEELDEDRPRHLLGISEPDDFFRGVEAGADTFDCVNPSRVARNAAIYSPNGRFNITNARFKRDFNPMVEGCGCYTCTHYSAAYVHHLFKAHEILASTLATIHNEWFTVRLVDTIRDSIDNGNFEAFRADMLGKYAGGSTRARHS</sequence>
<dbReference type="NCBIfam" id="TIGR00449">
    <property type="entry name" value="tgt_general"/>
    <property type="match status" value="1"/>
</dbReference>
<comment type="subunit">
    <text evidence="5">Homodimer. Within each dimer, one monomer is responsible for RNA recognition and catalysis, while the other monomer binds to the replacement base PreQ1.</text>
</comment>
<feature type="binding site" evidence="5">
    <location>
        <begin position="117"/>
        <end position="121"/>
    </location>
    <ligand>
        <name>substrate</name>
    </ligand>
</feature>
<proteinExistence type="inferred from homology"/>
<comment type="pathway">
    <text evidence="5">tRNA modification; tRNA-queuosine biosynthesis.</text>
</comment>
<comment type="similarity">
    <text evidence="5">Belongs to the queuine tRNA-ribosyltransferase family.</text>
</comment>
<evidence type="ECO:0000256" key="4">
    <source>
        <dbReference type="ARBA" id="ARBA00022785"/>
    </source>
</evidence>
<feature type="binding site" evidence="5">
    <location>
        <position position="369"/>
    </location>
    <ligand>
        <name>Zn(2+)</name>
        <dbReference type="ChEBI" id="CHEBI:29105"/>
    </ligand>
</feature>
<comment type="caution">
    <text evidence="5">Lacks conserved residue(s) required for the propagation of feature annotation.</text>
</comment>
<dbReference type="Gene3D" id="3.20.20.105">
    <property type="entry name" value="Queuine tRNA-ribosyltransferase-like"/>
    <property type="match status" value="1"/>
</dbReference>
<feature type="binding site" evidence="5">
    <location>
        <position position="372"/>
    </location>
    <ligand>
        <name>Zn(2+)</name>
        <dbReference type="ChEBI" id="CHEBI:29105"/>
    </ligand>
</feature>
<dbReference type="InterPro" id="IPR050076">
    <property type="entry name" value="ArchSynthase1/Queuine_TRR"/>
</dbReference>
<comment type="cofactor">
    <cofactor evidence="5">
        <name>Zn(2+)</name>
        <dbReference type="ChEBI" id="CHEBI:29105"/>
    </cofactor>
    <text evidence="5">Binds 1 zinc ion per subunit.</text>
</comment>
<evidence type="ECO:0000256" key="6">
    <source>
        <dbReference type="SAM" id="MobiDB-lite"/>
    </source>
</evidence>
<dbReference type="GO" id="GO:0008616">
    <property type="term" value="P:tRNA queuosine(34) biosynthetic process"/>
    <property type="evidence" value="ECO:0007669"/>
    <property type="project" value="UniProtKB-UniRule"/>
</dbReference>
<evidence type="ECO:0000259" key="7">
    <source>
        <dbReference type="Pfam" id="PF01702"/>
    </source>
</evidence>
<dbReference type="GO" id="GO:0046872">
    <property type="term" value="F:metal ion binding"/>
    <property type="evidence" value="ECO:0007669"/>
    <property type="project" value="UniProtKB-KW"/>
</dbReference>
<organism evidence="8 9">
    <name type="scientific">Schaalia turicensis</name>
    <dbReference type="NCBI Taxonomy" id="131111"/>
    <lineage>
        <taxon>Bacteria</taxon>
        <taxon>Bacillati</taxon>
        <taxon>Actinomycetota</taxon>
        <taxon>Actinomycetes</taxon>
        <taxon>Actinomycetales</taxon>
        <taxon>Actinomycetaceae</taxon>
        <taxon>Schaalia</taxon>
    </lineage>
</organism>
<keyword evidence="5" id="KW-0479">Metal-binding</keyword>
<comment type="function">
    <text evidence="5">Catalyzes the base-exchange of a guanine (G) residue with the queuine precursor 7-aminomethyl-7-deazaguanine (PreQ1) at position 34 (anticodon wobble position) in tRNAs with GU(N) anticodons (tRNA-Asp, -Asn, -His and -Tyr). Catalysis occurs through a double-displacement mechanism. The nucleophile active site attacks the C1' of nucleotide 34 to detach the guanine base from the RNA, forming a covalent enzyme-RNA intermediate. The proton acceptor active site deprotonates the incoming PreQ1, allowing a nucleophilic attack on the C1' of the ribose to form the product. After dissociation, two additional enzymatic reactions on the tRNA convert PreQ1 to queuine (Q), resulting in the hypermodified nucleoside queuosine (7-(((4,5-cis-dihydroxy-2-cyclopenten-1-yl)amino)methyl)-7-deazaguanosine).</text>
</comment>
<keyword evidence="4 5" id="KW-0671">Queuosine biosynthesis</keyword>
<feature type="active site" description="Proton acceptor" evidence="5">
    <location>
        <position position="117"/>
    </location>
</feature>
<feature type="binding site" evidence="5">
    <location>
        <position position="398"/>
    </location>
    <ligand>
        <name>Zn(2+)</name>
        <dbReference type="ChEBI" id="CHEBI:29105"/>
    </ligand>
</feature>
<dbReference type="RefSeq" id="WP_101628217.1">
    <property type="nucleotide sequence ID" value="NZ_PKKJ01000005.1"/>
</dbReference>
<dbReference type="AlphaFoldDB" id="A0A2I1I523"/>
<comment type="caution">
    <text evidence="8">The sequence shown here is derived from an EMBL/GenBank/DDBJ whole genome shotgun (WGS) entry which is preliminary data.</text>
</comment>
<dbReference type="UniPathway" id="UPA00392"/>
<dbReference type="InterPro" id="IPR002616">
    <property type="entry name" value="tRNA_ribo_trans-like"/>
</dbReference>
<dbReference type="OrthoDB" id="9805417at2"/>
<keyword evidence="2 5" id="KW-0808">Transferase</keyword>
<evidence type="ECO:0000256" key="5">
    <source>
        <dbReference type="HAMAP-Rule" id="MF_00168"/>
    </source>
</evidence>
<dbReference type="GO" id="GO:0008479">
    <property type="term" value="F:tRNA-guanosine(34) queuine transglycosylase activity"/>
    <property type="evidence" value="ECO:0007669"/>
    <property type="project" value="UniProtKB-UniRule"/>
</dbReference>
<name>A0A2I1I523_9ACTO</name>
<reference evidence="8 9" key="1">
    <citation type="submission" date="2017-12" db="EMBL/GenBank/DDBJ databases">
        <title>Phylogenetic diversity of female urinary microbiome.</title>
        <authorList>
            <person name="Thomas-White K."/>
            <person name="Wolfe A.J."/>
        </authorList>
    </citation>
    <scope>NUCLEOTIDE SEQUENCE [LARGE SCALE GENOMIC DNA]</scope>
    <source>
        <strain evidence="8 9">UMB0250</strain>
    </source>
</reference>
<dbReference type="HAMAP" id="MF_00168">
    <property type="entry name" value="Q_tRNA_Tgt"/>
    <property type="match status" value="1"/>
</dbReference>
<comment type="catalytic activity">
    <reaction evidence="5">
        <text>7-aminomethyl-7-carbaguanine + guanosine(34) in tRNA = 7-aminomethyl-7-carbaguanosine(34) in tRNA + guanine</text>
        <dbReference type="Rhea" id="RHEA:24104"/>
        <dbReference type="Rhea" id="RHEA-COMP:10341"/>
        <dbReference type="Rhea" id="RHEA-COMP:10342"/>
        <dbReference type="ChEBI" id="CHEBI:16235"/>
        <dbReference type="ChEBI" id="CHEBI:58703"/>
        <dbReference type="ChEBI" id="CHEBI:74269"/>
        <dbReference type="ChEBI" id="CHEBI:82833"/>
        <dbReference type="EC" id="2.4.2.29"/>
    </reaction>
</comment>
<feature type="active site" description="Nucleophile" evidence="5">
    <location>
        <position position="329"/>
    </location>
</feature>
<dbReference type="EC" id="2.4.2.29" evidence="5"/>